<dbReference type="AlphaFoldDB" id="A0A395I5S3"/>
<dbReference type="Proteomes" id="UP000248961">
    <property type="component" value="Unassembled WGS sequence"/>
</dbReference>
<keyword evidence="3" id="KW-0256">Endoplasmic reticulum</keyword>
<dbReference type="VEuPathDB" id="FungiDB:BO97DRAFT_403535"/>
<keyword evidence="5" id="KW-0443">Lipid metabolism</keyword>
<evidence type="ECO:0000313" key="10">
    <source>
        <dbReference type="Proteomes" id="UP000248961"/>
    </source>
</evidence>
<dbReference type="InterPro" id="IPR009617">
    <property type="entry name" value="Seipin"/>
</dbReference>
<comment type="subcellular location">
    <subcellularLocation>
        <location evidence="1">Endoplasmic reticulum membrane</location>
        <topology evidence="1">Multi-pass membrane protein</topology>
    </subcellularLocation>
</comment>
<feature type="region of interest" description="Disordered" evidence="7">
    <location>
        <begin position="263"/>
        <end position="282"/>
    </location>
</feature>
<evidence type="ECO:0000256" key="7">
    <source>
        <dbReference type="SAM" id="MobiDB-lite"/>
    </source>
</evidence>
<dbReference type="PANTHER" id="PTHR21212">
    <property type="entry name" value="BERNARDINELLI-SEIP CONGENITAL LIPODYSTROPHY 2 HOMOLOG BSCL2 PROTEIN"/>
    <property type="match status" value="1"/>
</dbReference>
<name>A0A395I5S3_ASPHC</name>
<dbReference type="Pfam" id="PF06775">
    <property type="entry name" value="Seipin"/>
    <property type="match status" value="1"/>
</dbReference>
<sequence>MAETLRPLLSKQAQKAYLGTLLFIFTAICMVFISSGAYAVFYYKFIPQVGLERIVHLQFGDGHPWGAASLDSGLISLQKYDVQVELELPRTPSNVAAGNFMLDLSLYSSPSTSAETGLNTSTSLLSQSRRPAILTYASPLVDTASKLVLMPFYVSGWNREAEKLQVNMFEKVQFPRGRRNVPSSLRLEIHSAEKMQVYRARVMFKATFTGLRWTMYNWRLTSFVIFGFMFWSVSMVTGGMVWAALAILFHRSNGEEKDIVKTENDSETIVKSEDTDELSSPFDIPSDPAYTRRLKIKREIDMEEEGDYMNEDTDEDRGAGPSDVSRTGSGSGLESAPARGVQRRRSHIFREHT</sequence>
<evidence type="ECO:0000256" key="2">
    <source>
        <dbReference type="ARBA" id="ARBA00022692"/>
    </source>
</evidence>
<organism evidence="9 10">
    <name type="scientific">Aspergillus homomorphus (strain CBS 101889)</name>
    <dbReference type="NCBI Taxonomy" id="1450537"/>
    <lineage>
        <taxon>Eukaryota</taxon>
        <taxon>Fungi</taxon>
        <taxon>Dikarya</taxon>
        <taxon>Ascomycota</taxon>
        <taxon>Pezizomycotina</taxon>
        <taxon>Eurotiomycetes</taxon>
        <taxon>Eurotiomycetidae</taxon>
        <taxon>Eurotiales</taxon>
        <taxon>Aspergillaceae</taxon>
        <taxon>Aspergillus</taxon>
        <taxon>Aspergillus subgen. Circumdati</taxon>
    </lineage>
</organism>
<feature type="compositionally biased region" description="Acidic residues" evidence="7">
    <location>
        <begin position="301"/>
        <end position="315"/>
    </location>
</feature>
<dbReference type="PANTHER" id="PTHR21212:SF0">
    <property type="entry name" value="SEIPIN"/>
    <property type="match status" value="1"/>
</dbReference>
<dbReference type="GeneID" id="37199050"/>
<dbReference type="RefSeq" id="XP_025554715.1">
    <property type="nucleotide sequence ID" value="XM_025694761.1"/>
</dbReference>
<evidence type="ECO:0008006" key="11">
    <source>
        <dbReference type="Google" id="ProtNLM"/>
    </source>
</evidence>
<proteinExistence type="predicted"/>
<dbReference type="STRING" id="1450537.A0A395I5S3"/>
<evidence type="ECO:0000256" key="4">
    <source>
        <dbReference type="ARBA" id="ARBA00022989"/>
    </source>
</evidence>
<evidence type="ECO:0000256" key="6">
    <source>
        <dbReference type="ARBA" id="ARBA00023136"/>
    </source>
</evidence>
<keyword evidence="4 8" id="KW-1133">Transmembrane helix</keyword>
<evidence type="ECO:0000256" key="8">
    <source>
        <dbReference type="SAM" id="Phobius"/>
    </source>
</evidence>
<dbReference type="GO" id="GO:0006629">
    <property type="term" value="P:lipid metabolic process"/>
    <property type="evidence" value="ECO:0007669"/>
    <property type="project" value="UniProtKB-KW"/>
</dbReference>
<evidence type="ECO:0000256" key="3">
    <source>
        <dbReference type="ARBA" id="ARBA00022824"/>
    </source>
</evidence>
<evidence type="ECO:0000313" key="9">
    <source>
        <dbReference type="EMBL" id="RAL15561.1"/>
    </source>
</evidence>
<feature type="region of interest" description="Disordered" evidence="7">
    <location>
        <begin position="297"/>
        <end position="353"/>
    </location>
</feature>
<evidence type="ECO:0000256" key="5">
    <source>
        <dbReference type="ARBA" id="ARBA00023098"/>
    </source>
</evidence>
<dbReference type="CDD" id="cd23995">
    <property type="entry name" value="Seipin_BSCL2_like"/>
    <property type="match status" value="1"/>
</dbReference>
<feature type="compositionally biased region" description="Basic and acidic residues" evidence="7">
    <location>
        <begin position="263"/>
        <end position="273"/>
    </location>
</feature>
<feature type="transmembrane region" description="Helical" evidence="8">
    <location>
        <begin position="223"/>
        <end position="249"/>
    </location>
</feature>
<feature type="transmembrane region" description="Helical" evidence="8">
    <location>
        <begin position="20"/>
        <end position="43"/>
    </location>
</feature>
<dbReference type="EMBL" id="KZ824271">
    <property type="protein sequence ID" value="RAL15561.1"/>
    <property type="molecule type" value="Genomic_DNA"/>
</dbReference>
<dbReference type="OrthoDB" id="3990054at2759"/>
<keyword evidence="2 8" id="KW-0812">Transmembrane</keyword>
<keyword evidence="6 8" id="KW-0472">Membrane</keyword>
<keyword evidence="10" id="KW-1185">Reference proteome</keyword>
<reference evidence="9 10" key="1">
    <citation type="submission" date="2018-02" db="EMBL/GenBank/DDBJ databases">
        <title>The genomes of Aspergillus section Nigri reveals drivers in fungal speciation.</title>
        <authorList>
            <consortium name="DOE Joint Genome Institute"/>
            <person name="Vesth T.C."/>
            <person name="Nybo J."/>
            <person name="Theobald S."/>
            <person name="Brandl J."/>
            <person name="Frisvad J.C."/>
            <person name="Nielsen K.F."/>
            <person name="Lyhne E.K."/>
            <person name="Kogle M.E."/>
            <person name="Kuo A."/>
            <person name="Riley R."/>
            <person name="Clum A."/>
            <person name="Nolan M."/>
            <person name="Lipzen A."/>
            <person name="Salamov A."/>
            <person name="Henrissat B."/>
            <person name="Wiebenga A."/>
            <person name="De vries R.P."/>
            <person name="Grigoriev I.V."/>
            <person name="Mortensen U.H."/>
            <person name="Andersen M.R."/>
            <person name="Baker S.E."/>
        </authorList>
    </citation>
    <scope>NUCLEOTIDE SEQUENCE [LARGE SCALE GENOMIC DNA]</scope>
    <source>
        <strain evidence="9 10">CBS 101889</strain>
    </source>
</reference>
<accession>A0A395I5S3</accession>
<gene>
    <name evidence="9" type="ORF">BO97DRAFT_403535</name>
</gene>
<evidence type="ECO:0000256" key="1">
    <source>
        <dbReference type="ARBA" id="ARBA00004477"/>
    </source>
</evidence>
<protein>
    <recommendedName>
        <fullName evidence="11">Adipose-regulatory protein</fullName>
    </recommendedName>
</protein>
<dbReference type="GO" id="GO:0005789">
    <property type="term" value="C:endoplasmic reticulum membrane"/>
    <property type="evidence" value="ECO:0007669"/>
    <property type="project" value="UniProtKB-SubCell"/>
</dbReference>
<dbReference type="GO" id="GO:0140042">
    <property type="term" value="P:lipid droplet formation"/>
    <property type="evidence" value="ECO:0007669"/>
    <property type="project" value="UniProtKB-ARBA"/>
</dbReference>